<accession>A0ABZ3H8I8</accession>
<evidence type="ECO:0000256" key="3">
    <source>
        <dbReference type="ARBA" id="ARBA00022768"/>
    </source>
</evidence>
<keyword evidence="4 5" id="KW-0648">Protein biosynthesis</keyword>
<evidence type="ECO:0000256" key="5">
    <source>
        <dbReference type="HAMAP-Rule" id="MF_00050"/>
    </source>
</evidence>
<dbReference type="HAMAP" id="MF_00050">
    <property type="entry name" value="EF_Ts"/>
    <property type="match status" value="1"/>
</dbReference>
<keyword evidence="3 5" id="KW-0251">Elongation factor</keyword>
<evidence type="ECO:0000259" key="8">
    <source>
        <dbReference type="Pfam" id="PF00889"/>
    </source>
</evidence>
<dbReference type="InterPro" id="IPR009060">
    <property type="entry name" value="UBA-like_sf"/>
</dbReference>
<dbReference type="Gene3D" id="3.30.479.20">
    <property type="entry name" value="Elongation factor Ts, dimerisation domain"/>
    <property type="match status" value="2"/>
</dbReference>
<name>A0ABZ3H8I8_9BACT</name>
<keyword evidence="5" id="KW-0963">Cytoplasm</keyword>
<dbReference type="Pfam" id="PF00889">
    <property type="entry name" value="EF_TS"/>
    <property type="match status" value="2"/>
</dbReference>
<dbReference type="EMBL" id="CP147920">
    <property type="protein sequence ID" value="XAU14850.1"/>
    <property type="molecule type" value="Genomic_DNA"/>
</dbReference>
<comment type="subcellular location">
    <subcellularLocation>
        <location evidence="5 7">Cytoplasm</location>
    </subcellularLocation>
</comment>
<dbReference type="SUPFAM" id="SSF54713">
    <property type="entry name" value="Elongation factor Ts (EF-Ts), dimerisation domain"/>
    <property type="match status" value="3"/>
</dbReference>
<sequence>MAAISAAMVKELRQATDAPMMDCKKALTESNGDMDKAKEWLRERGIAQAAKKADRVAAEGSIGLKISADNKRATLVEINSETDFVAKNEGFQNLVSTTVEQAFTTEADSAEALRETEYEGKAFSVYFDEAVAKIGEKIELRRIAALSGSENVAVNGYIHSNTRIGVIVAIECDSAKTADAMVAVAKQVAMHASAMKPTTLSYKDFDADFVAAETKGRIEAIKKENEELARLKKPLKNVPEYISMSQLTEDVLAAAEAKMKEELIAEGKPEKIIPNILPGKIARYIEDNTTLDKEQCLLDQNYVLDDKKTVAAAVAEAAKAVGGSAEVVAFVRLEVGEGIEKKQDDFAAEVAAQMA</sequence>
<protein>
    <recommendedName>
        <fullName evidence="2 5">Elongation factor Ts</fullName>
        <shortName evidence="5">EF-Ts</shortName>
    </recommendedName>
</protein>
<evidence type="ECO:0000313" key="10">
    <source>
        <dbReference type="Proteomes" id="UP001447842"/>
    </source>
</evidence>
<organism evidence="9 10">
    <name type="scientific">Sulfurimonas diazotrophicus</name>
    <dbReference type="NCBI Taxonomy" id="3131939"/>
    <lineage>
        <taxon>Bacteria</taxon>
        <taxon>Pseudomonadati</taxon>
        <taxon>Campylobacterota</taxon>
        <taxon>Epsilonproteobacteria</taxon>
        <taxon>Campylobacterales</taxon>
        <taxon>Sulfurimonadaceae</taxon>
        <taxon>Sulfurimonas</taxon>
    </lineage>
</organism>
<dbReference type="PROSITE" id="PS01127">
    <property type="entry name" value="EF_TS_2"/>
    <property type="match status" value="1"/>
</dbReference>
<reference evidence="9 10" key="1">
    <citation type="submission" date="2024-03" db="EMBL/GenBank/DDBJ databases">
        <title>Sulfurimonas sp. HSL3-1.</title>
        <authorList>
            <person name="Wang S."/>
        </authorList>
    </citation>
    <scope>NUCLEOTIDE SEQUENCE [LARGE SCALE GENOMIC DNA]</scope>
    <source>
        <strain evidence="9 10">HSL3-1</strain>
    </source>
</reference>
<dbReference type="InterPro" id="IPR014039">
    <property type="entry name" value="Transl_elong_EFTs/EF1B_dimer"/>
</dbReference>
<dbReference type="NCBIfam" id="TIGR00116">
    <property type="entry name" value="tsf"/>
    <property type="match status" value="1"/>
</dbReference>
<dbReference type="Gene3D" id="1.10.8.10">
    <property type="entry name" value="DNA helicase RuvA subunit, C-terminal domain"/>
    <property type="match status" value="1"/>
</dbReference>
<gene>
    <name evidence="5 9" type="primary">tsf</name>
    <name evidence="9" type="ORF">WCY31_11475</name>
</gene>
<dbReference type="GO" id="GO:0003746">
    <property type="term" value="F:translation elongation factor activity"/>
    <property type="evidence" value="ECO:0007669"/>
    <property type="project" value="UniProtKB-KW"/>
</dbReference>
<evidence type="ECO:0000256" key="7">
    <source>
        <dbReference type="RuleBase" id="RU000643"/>
    </source>
</evidence>
<comment type="similarity">
    <text evidence="1 5 6">Belongs to the EF-Ts family.</text>
</comment>
<dbReference type="InterPro" id="IPR036402">
    <property type="entry name" value="EF-Ts_dimer_sf"/>
</dbReference>
<dbReference type="CDD" id="cd14275">
    <property type="entry name" value="UBA_EF-Ts"/>
    <property type="match status" value="1"/>
</dbReference>
<feature type="region of interest" description="Involved in Mg(2+) ion dislocation from EF-Tu" evidence="5">
    <location>
        <begin position="82"/>
        <end position="85"/>
    </location>
</feature>
<proteinExistence type="inferred from homology"/>
<feature type="domain" description="Translation elongation factor EFTs/EF1B dimerisation" evidence="8">
    <location>
        <begin position="239"/>
        <end position="337"/>
    </location>
</feature>
<dbReference type="SUPFAM" id="SSF46934">
    <property type="entry name" value="UBA-like"/>
    <property type="match status" value="1"/>
</dbReference>
<evidence type="ECO:0000313" key="9">
    <source>
        <dbReference type="EMBL" id="XAU14850.1"/>
    </source>
</evidence>
<dbReference type="InterPro" id="IPR001816">
    <property type="entry name" value="Transl_elong_EFTs/EF1B"/>
</dbReference>
<dbReference type="PANTHER" id="PTHR11741:SF0">
    <property type="entry name" value="ELONGATION FACTOR TS, MITOCHONDRIAL"/>
    <property type="match status" value="1"/>
</dbReference>
<evidence type="ECO:0000256" key="1">
    <source>
        <dbReference type="ARBA" id="ARBA00005532"/>
    </source>
</evidence>
<dbReference type="InterPro" id="IPR018101">
    <property type="entry name" value="Transl_elong_Ts_CS"/>
</dbReference>
<evidence type="ECO:0000256" key="4">
    <source>
        <dbReference type="ARBA" id="ARBA00022917"/>
    </source>
</evidence>
<keyword evidence="10" id="KW-1185">Reference proteome</keyword>
<evidence type="ECO:0000256" key="2">
    <source>
        <dbReference type="ARBA" id="ARBA00016956"/>
    </source>
</evidence>
<dbReference type="Proteomes" id="UP001447842">
    <property type="component" value="Chromosome"/>
</dbReference>
<feature type="domain" description="Translation elongation factor EFTs/EF1B dimerisation" evidence="8">
    <location>
        <begin position="73"/>
        <end position="225"/>
    </location>
</feature>
<evidence type="ECO:0000256" key="6">
    <source>
        <dbReference type="RuleBase" id="RU000642"/>
    </source>
</evidence>
<dbReference type="PANTHER" id="PTHR11741">
    <property type="entry name" value="ELONGATION FACTOR TS"/>
    <property type="match status" value="1"/>
</dbReference>
<comment type="function">
    <text evidence="5 6">Associates with the EF-Tu.GDP complex and induces the exchange of GDP to GTP. It remains bound to the aminoacyl-tRNA.EF-Tu.GTP complex up to the GTP hydrolysis stage on the ribosome.</text>
</comment>
<dbReference type="RefSeq" id="WP_345969927.1">
    <property type="nucleotide sequence ID" value="NZ_CP147920.1"/>
</dbReference>